<reference evidence="1 2" key="1">
    <citation type="journal article" date="2016" name="Nat. Commun.">
        <title>Thousands of microbial genomes shed light on interconnected biogeochemical processes in an aquifer system.</title>
        <authorList>
            <person name="Anantharaman K."/>
            <person name="Brown C.T."/>
            <person name="Hug L.A."/>
            <person name="Sharon I."/>
            <person name="Castelle C.J."/>
            <person name="Probst A.J."/>
            <person name="Thomas B.C."/>
            <person name="Singh A."/>
            <person name="Wilkins M.J."/>
            <person name="Karaoz U."/>
            <person name="Brodie E.L."/>
            <person name="Williams K.H."/>
            <person name="Hubbard S.S."/>
            <person name="Banfield J.F."/>
        </authorList>
    </citation>
    <scope>NUCLEOTIDE SEQUENCE [LARGE SCALE GENOMIC DNA]</scope>
</reference>
<protein>
    <submittedName>
        <fullName evidence="1">Uncharacterized protein</fullName>
    </submittedName>
</protein>
<dbReference type="AlphaFoldDB" id="A0A1G2LC22"/>
<sequence>MSCSNVAKKAAASRFAQKGMAYSATRLAPHTEVFNGDSLCCCRGDIGAGCSYFFRKYFVKLVFS</sequence>
<accession>A0A1G2LC22</accession>
<dbReference type="Proteomes" id="UP000176705">
    <property type="component" value="Unassembled WGS sequence"/>
</dbReference>
<dbReference type="STRING" id="1802280.A3B37_03740"/>
<organism evidence="1 2">
    <name type="scientific">Candidatus Sungbacteria bacterium RIFCSPLOWO2_01_FULL_59_16</name>
    <dbReference type="NCBI Taxonomy" id="1802280"/>
    <lineage>
        <taxon>Bacteria</taxon>
        <taxon>Candidatus Sungiibacteriota</taxon>
    </lineage>
</organism>
<name>A0A1G2LC22_9BACT</name>
<dbReference type="EMBL" id="MHQS01000018">
    <property type="protein sequence ID" value="OHA08342.1"/>
    <property type="molecule type" value="Genomic_DNA"/>
</dbReference>
<gene>
    <name evidence="1" type="ORF">A3B37_03740</name>
</gene>
<proteinExistence type="predicted"/>
<comment type="caution">
    <text evidence="1">The sequence shown here is derived from an EMBL/GenBank/DDBJ whole genome shotgun (WGS) entry which is preliminary data.</text>
</comment>
<evidence type="ECO:0000313" key="1">
    <source>
        <dbReference type="EMBL" id="OHA08342.1"/>
    </source>
</evidence>
<evidence type="ECO:0000313" key="2">
    <source>
        <dbReference type="Proteomes" id="UP000176705"/>
    </source>
</evidence>